<dbReference type="Proteomes" id="UP000813462">
    <property type="component" value="Unassembled WGS sequence"/>
</dbReference>
<gene>
    <name evidence="2" type="ORF">FEM48_Zijuj04G0141000</name>
</gene>
<proteinExistence type="predicted"/>
<feature type="region of interest" description="Disordered" evidence="1">
    <location>
        <begin position="679"/>
        <end position="784"/>
    </location>
</feature>
<feature type="compositionally biased region" description="Polar residues" evidence="1">
    <location>
        <begin position="708"/>
        <end position="735"/>
    </location>
</feature>
<name>A0A978VKB4_ZIZJJ</name>
<evidence type="ECO:0000313" key="2">
    <source>
        <dbReference type="EMBL" id="KAH7533533.1"/>
    </source>
</evidence>
<protein>
    <submittedName>
        <fullName evidence="2">Uncharacterized protein</fullName>
    </submittedName>
</protein>
<dbReference type="PANTHER" id="PTHR35707:SF1">
    <property type="entry name" value="SPC7 KINETOCHORE PROTEIN DOMAIN-CONTAINING PROTEIN"/>
    <property type="match status" value="1"/>
</dbReference>
<feature type="compositionally biased region" description="Low complexity" evidence="1">
    <location>
        <begin position="689"/>
        <end position="706"/>
    </location>
</feature>
<dbReference type="PANTHER" id="PTHR35707">
    <property type="entry name" value="OS06G0608100 PROTEIN"/>
    <property type="match status" value="1"/>
</dbReference>
<evidence type="ECO:0000313" key="3">
    <source>
        <dbReference type="Proteomes" id="UP000813462"/>
    </source>
</evidence>
<evidence type="ECO:0000256" key="1">
    <source>
        <dbReference type="SAM" id="MobiDB-lite"/>
    </source>
</evidence>
<feature type="compositionally biased region" description="Polar residues" evidence="1">
    <location>
        <begin position="259"/>
        <end position="274"/>
    </location>
</feature>
<accession>A0A978VKB4</accession>
<comment type="caution">
    <text evidence="2">The sequence shown here is derived from an EMBL/GenBank/DDBJ whole genome shotgun (WGS) entry which is preliminary data.</text>
</comment>
<feature type="region of interest" description="Disordered" evidence="1">
    <location>
        <begin position="1"/>
        <end position="71"/>
    </location>
</feature>
<feature type="compositionally biased region" description="Basic and acidic residues" evidence="1">
    <location>
        <begin position="765"/>
        <end position="784"/>
    </location>
</feature>
<feature type="compositionally biased region" description="Basic and acidic residues" evidence="1">
    <location>
        <begin position="1"/>
        <end position="11"/>
    </location>
</feature>
<reference evidence="2" key="1">
    <citation type="journal article" date="2021" name="Front. Plant Sci.">
        <title>Chromosome-Scale Genome Assembly for Chinese Sour Jujube and Insights Into Its Genome Evolution and Domestication Signature.</title>
        <authorList>
            <person name="Shen L.-Y."/>
            <person name="Luo H."/>
            <person name="Wang X.-L."/>
            <person name="Wang X.-M."/>
            <person name="Qiu X.-J."/>
            <person name="Liu H."/>
            <person name="Zhou S.-S."/>
            <person name="Jia K.-H."/>
            <person name="Nie S."/>
            <person name="Bao Y.-T."/>
            <person name="Zhang R.-G."/>
            <person name="Yun Q.-Z."/>
            <person name="Chai Y.-H."/>
            <person name="Lu J.-Y."/>
            <person name="Li Y."/>
            <person name="Zhao S.-W."/>
            <person name="Mao J.-F."/>
            <person name="Jia S.-G."/>
            <person name="Mao Y.-M."/>
        </authorList>
    </citation>
    <scope>NUCLEOTIDE SEQUENCE</scope>
    <source>
        <strain evidence="2">AT0</strain>
        <tissue evidence="2">Leaf</tissue>
    </source>
</reference>
<feature type="region of interest" description="Disordered" evidence="1">
    <location>
        <begin position="182"/>
        <end position="201"/>
    </location>
</feature>
<organism evidence="2 3">
    <name type="scientific">Ziziphus jujuba var. spinosa</name>
    <dbReference type="NCBI Taxonomy" id="714518"/>
    <lineage>
        <taxon>Eukaryota</taxon>
        <taxon>Viridiplantae</taxon>
        <taxon>Streptophyta</taxon>
        <taxon>Embryophyta</taxon>
        <taxon>Tracheophyta</taxon>
        <taxon>Spermatophyta</taxon>
        <taxon>Magnoliopsida</taxon>
        <taxon>eudicotyledons</taxon>
        <taxon>Gunneridae</taxon>
        <taxon>Pentapetalae</taxon>
        <taxon>rosids</taxon>
        <taxon>fabids</taxon>
        <taxon>Rosales</taxon>
        <taxon>Rhamnaceae</taxon>
        <taxon>Paliureae</taxon>
        <taxon>Ziziphus</taxon>
    </lineage>
</organism>
<sequence>MASNIPEERPNNTESGETLAGRMNNKKRSRRVSFADTEITSVHIFNPDDDDDSYDTPPNSKRTSSRIHNAADLETDAPVVGFFKDLTGGDSEDSGDDDDGRIVDARKSFLRPLGSPSPGSKDNFFGPVSASFIRPEQLFDSAASCENYEDTMDTTAFSMHYRSLVRSESGEEPKTPTAVSFAFGEKTPKTPPKVTNPIDSGGSFMEITEPKKLISPFLVPVGKARDVEDSNDMSIVEENPNRFDYGRLSPTTEALLASSSSYQNETGHVGQTNGRDSELGNSASHEKSAEAASVGGVELNRANGDCLDRNIDDCLSDNNCDLAAAASIDCQIQSPNRLTRKSKELPKDWSEQGISKLEFATVNSGTIQNMDIKDLQSDVCAQHEPACQHLSEGSIRGNSPIEGKHLSDIDQNFAQRYASPLEGSSLSLSSRGRQSIMTPNSATYLGIISSSKHTGIVSSNEVIKAAESISSIQKSISRFRIPNSSAPNSSLKEGIDKLKRRLSNYSSMPSPFTPDRTDNSTDLKSKYVSALVASSEEKLHRADLKNGEYKMLVNIDNNGIETPKNTGKLAPDEAITGLENDGEPANYMLMDIHSKDKATKLVAGIGSPSNMGLSRTKVKQDILISEISPKRTLVTSGTRSLLLNDGETKLQRHQIESETFRIAQTPSRDTTILNFQLESSEEHHKTGASPLLSVSSISGSTSEPSPLKSPSNKGSTWSSPRKVPTQRSSRNSSDQKAMRQEPTPSSPMKGPTQSPSTKEPTQRSSKKEASWSPPRKEQSQSPCKRELTWSSLMNELPQFPSIKEPAQNCPRKELMKGLSRLETSSPAQSDIVQSFVGKDIVSPHSNSNVFGNDGCHQELHISHSPFVTRDLEISSQKRSIGVGFDDRNHADNIPRIQRSPDVHRNGNYDSAHLLHHSDRIDSEREKTEDDRTLTNWSDVPHVTFAFDLSVILQFLVKFSRDTRQLLSPSIDKLNLRTISVLEDTLVHLLKARKYEIFSSEIQSQKVTGCFNIRQKRIVEAKFLLSKIAYETAKLQLMCAKHEKLLKRTQLLSSGIQECQRLQLNYIQQKSESGRKGTPLQSHSVNFEGENQVVCNNISTMKKEIKVLDAKIKSLSNFFHSYCKLKGEPSSTNTVTLAQDHVKTRTCGRLLRQDLQLWKVDDFKSRNGHYTILLNYQGYLSQRFTLKFGPASNIVVSNELNVINIVKNFPNMDAPVAFAFVLNPGAAKRGVSSKCLVQETQVIRSLLCNLFNVVEELQMAQIEVGNLIETTFHCPSVEQLDLQLCFVNYNSGRKVTLTLDVTCLNRGIYPSEILPYQVQDPTGRARNSESLLVEINSAADNLEAGLLRILRLGRCIAQVMQPKST</sequence>
<dbReference type="EMBL" id="JAEACU010000004">
    <property type="protein sequence ID" value="KAH7533533.1"/>
    <property type="molecule type" value="Genomic_DNA"/>
</dbReference>
<feature type="region of interest" description="Disordered" evidence="1">
    <location>
        <begin position="259"/>
        <end position="295"/>
    </location>
</feature>
<feature type="compositionally biased region" description="Polar residues" evidence="1">
    <location>
        <begin position="751"/>
        <end position="763"/>
    </location>
</feature>